<gene>
    <name evidence="6" type="ORF">GSTENG00036914001</name>
</gene>
<keyword evidence="2 4" id="KW-0863">Zinc-finger</keyword>
<evidence type="ECO:0000256" key="1">
    <source>
        <dbReference type="ARBA" id="ARBA00022723"/>
    </source>
</evidence>
<dbReference type="PROSITE" id="PS51058">
    <property type="entry name" value="ZF_CXXC"/>
    <property type="match status" value="1"/>
</dbReference>
<accession>Q4R9X9</accession>
<keyword evidence="1" id="KW-0479">Metal-binding</keyword>
<evidence type="ECO:0000256" key="4">
    <source>
        <dbReference type="PROSITE-ProRule" id="PRU00509"/>
    </source>
</evidence>
<comment type="caution">
    <text evidence="6">The sequence shown here is derived from an EMBL/GenBank/DDBJ whole genome shotgun (WGS) entry which is preliminary data.</text>
</comment>
<protein>
    <submittedName>
        <fullName evidence="6">(spotted green pufferfish) hypothetical protein</fullName>
    </submittedName>
</protein>
<feature type="non-terminal residue" evidence="6">
    <location>
        <position position="1"/>
    </location>
</feature>
<dbReference type="EMBL" id="CAAE01024984">
    <property type="protein sequence ID" value="CAG14804.1"/>
    <property type="molecule type" value="Genomic_DNA"/>
</dbReference>
<evidence type="ECO:0000256" key="2">
    <source>
        <dbReference type="ARBA" id="ARBA00022771"/>
    </source>
</evidence>
<dbReference type="AlphaFoldDB" id="Q4R9X9"/>
<evidence type="ECO:0000259" key="5">
    <source>
        <dbReference type="PROSITE" id="PS51058"/>
    </source>
</evidence>
<feature type="domain" description="CXXC-type" evidence="5">
    <location>
        <begin position="47"/>
        <end position="89"/>
    </location>
</feature>
<dbReference type="GO" id="GO:0003677">
    <property type="term" value="F:DNA binding"/>
    <property type="evidence" value="ECO:0007669"/>
    <property type="project" value="InterPro"/>
</dbReference>
<dbReference type="Pfam" id="PF02008">
    <property type="entry name" value="zf-CXXC"/>
    <property type="match status" value="1"/>
</dbReference>
<evidence type="ECO:0000313" key="6">
    <source>
        <dbReference type="EMBL" id="CAG14804.1"/>
    </source>
</evidence>
<dbReference type="OrthoDB" id="8963312at2759"/>
<reference evidence="6" key="1">
    <citation type="journal article" date="2004" name="Nature">
        <title>Genome duplication in the teleost fish Tetraodon nigroviridis reveals the early vertebrate proto-karyotype.</title>
        <authorList>
            <person name="Jaillon O."/>
            <person name="Aury J.-M."/>
            <person name="Brunet F."/>
            <person name="Petit J.-L."/>
            <person name="Stange-Thomann N."/>
            <person name="Mauceli E."/>
            <person name="Bouneau L."/>
            <person name="Fischer C."/>
            <person name="Ozouf-Costaz C."/>
            <person name="Bernot A."/>
            <person name="Nicaud S."/>
            <person name="Jaffe D."/>
            <person name="Fisher S."/>
            <person name="Lutfalla G."/>
            <person name="Dossat C."/>
            <person name="Segurens B."/>
            <person name="Dasilva C."/>
            <person name="Salanoubat M."/>
            <person name="Levy M."/>
            <person name="Boudet N."/>
            <person name="Castellano S."/>
            <person name="Anthouard V."/>
            <person name="Jubin C."/>
            <person name="Castelli V."/>
            <person name="Katinka M."/>
            <person name="Vacherie B."/>
            <person name="Biemont C."/>
            <person name="Skalli Z."/>
            <person name="Cattolico L."/>
            <person name="Poulain J."/>
            <person name="De Berardinis V."/>
            <person name="Cruaud C."/>
            <person name="Duprat S."/>
            <person name="Brottier P."/>
            <person name="Coutanceau J.-P."/>
            <person name="Gouzy J."/>
            <person name="Parra G."/>
            <person name="Lardier G."/>
            <person name="Chapple C."/>
            <person name="McKernan K.J."/>
            <person name="McEwan P."/>
            <person name="Bosak S."/>
            <person name="Kellis M."/>
            <person name="Volff J.-N."/>
            <person name="Guigo R."/>
            <person name="Zody M.C."/>
            <person name="Mesirov J."/>
            <person name="Lindblad-Toh K."/>
            <person name="Birren B."/>
            <person name="Nusbaum C."/>
            <person name="Kahn D."/>
            <person name="Robinson-Rechavi M."/>
            <person name="Laudet V."/>
            <person name="Schachter V."/>
            <person name="Quetier F."/>
            <person name="Saurin W."/>
            <person name="Scarpelli C."/>
            <person name="Wincker P."/>
            <person name="Lander E.S."/>
            <person name="Weissenbach J."/>
            <person name="Roest Crollius H."/>
        </authorList>
    </citation>
    <scope>NUCLEOTIDE SEQUENCE [LARGE SCALE GENOMIC DNA]</scope>
</reference>
<keyword evidence="3" id="KW-0862">Zinc</keyword>
<sequence>VADDEDDLTDKDRIQWTVSQEHIPRRRGRGKGRRLKKRKILSRYRHGGVRSRRCGVCKGCLIEKDCSKCINCLDKPKFGGPNTKRQCCV</sequence>
<proteinExistence type="predicted"/>
<dbReference type="KEGG" id="tng:GSTEN00036914G001"/>
<dbReference type="GO" id="GO:0008270">
    <property type="term" value="F:zinc ion binding"/>
    <property type="evidence" value="ECO:0007669"/>
    <property type="project" value="UniProtKB-KW"/>
</dbReference>
<evidence type="ECO:0000256" key="3">
    <source>
        <dbReference type="ARBA" id="ARBA00022833"/>
    </source>
</evidence>
<organism evidence="6">
    <name type="scientific">Tetraodon nigroviridis</name>
    <name type="common">Spotted green pufferfish</name>
    <name type="synonym">Chelonodon nigroviridis</name>
    <dbReference type="NCBI Taxonomy" id="99883"/>
    <lineage>
        <taxon>Eukaryota</taxon>
        <taxon>Metazoa</taxon>
        <taxon>Chordata</taxon>
        <taxon>Craniata</taxon>
        <taxon>Vertebrata</taxon>
        <taxon>Euteleostomi</taxon>
        <taxon>Actinopterygii</taxon>
        <taxon>Neopterygii</taxon>
        <taxon>Teleostei</taxon>
        <taxon>Neoteleostei</taxon>
        <taxon>Acanthomorphata</taxon>
        <taxon>Eupercaria</taxon>
        <taxon>Tetraodontiformes</taxon>
        <taxon>Tetradontoidea</taxon>
        <taxon>Tetraodontidae</taxon>
        <taxon>Tetraodon</taxon>
    </lineage>
</organism>
<name>Q4R9X9_TETNG</name>
<reference evidence="6" key="2">
    <citation type="submission" date="2004-02" db="EMBL/GenBank/DDBJ databases">
        <authorList>
            <consortium name="Genoscope"/>
            <consortium name="Whitehead Institute Centre for Genome Research"/>
        </authorList>
    </citation>
    <scope>NUCLEOTIDE SEQUENCE</scope>
</reference>
<dbReference type="InterPro" id="IPR002857">
    <property type="entry name" value="Znf_CXXC"/>
</dbReference>